<evidence type="ECO:0000313" key="2">
    <source>
        <dbReference type="Proteomes" id="UP001527866"/>
    </source>
</evidence>
<dbReference type="Proteomes" id="UP001527866">
    <property type="component" value="Unassembled WGS sequence"/>
</dbReference>
<proteinExistence type="predicted"/>
<protein>
    <submittedName>
        <fullName evidence="1">Uncharacterized protein</fullName>
    </submittedName>
</protein>
<accession>A0ABT4U7F3</accession>
<dbReference type="EMBL" id="JAQFWQ010000048">
    <property type="protein sequence ID" value="MDA2812374.1"/>
    <property type="molecule type" value="Genomic_DNA"/>
</dbReference>
<comment type="caution">
    <text evidence="1">The sequence shown here is derived from an EMBL/GenBank/DDBJ whole genome shotgun (WGS) entry which is preliminary data.</text>
</comment>
<gene>
    <name evidence="1" type="ORF">O4J56_17160</name>
</gene>
<evidence type="ECO:0000313" key="1">
    <source>
        <dbReference type="EMBL" id="MDA2812374.1"/>
    </source>
</evidence>
<name>A0ABT4U7F3_9ACTN</name>
<sequence length="469" mass="48449">MLPAPLTGLLASTPPGVDEALELTDGLDAVLTDGLARPGADGARALEDLAAATGSSPLAAPVREAVSSVGAGPVPAASLAALAGARTALTGAVHDALLGALDTALGRTRDEAGAPAAPSPEPAPELEGARSWLTELAVAGWRGVDRDLAAGADAALTPLLEDPSRRRLAVLLDGLGAELRAHCPLPGDQDPPARRWGDLWARAVLLAQDAFPAWPGAPAQEASGRLLPLGADVHQHPTAFQVQVHALLEPSDGGPVRLVRTSVSALKVDVLTRESVWGLLSEHTALLGALAEHRALDIEGMPLLDGGDLIWHDDRAHKGGPADRFAAARLHLAGAAAPAVPALERHPARIAEPVLLEGYAAKKTTKPALALELDLDGARLPVSLLRRPDSSSLDVRAAAGSGACIGLMRWDAGRWSVQMLGVAAKKDPADQTHTADWAMGPTDPKFATALRNSDPLGTLRERAGKLLRK</sequence>
<organism evidence="1 2">
    <name type="scientific">Nocardiopsis endophytica</name>
    <dbReference type="NCBI Taxonomy" id="3018445"/>
    <lineage>
        <taxon>Bacteria</taxon>
        <taxon>Bacillati</taxon>
        <taxon>Actinomycetota</taxon>
        <taxon>Actinomycetes</taxon>
        <taxon>Streptosporangiales</taxon>
        <taxon>Nocardiopsidaceae</taxon>
        <taxon>Nocardiopsis</taxon>
    </lineage>
</organism>
<keyword evidence="2" id="KW-1185">Reference proteome</keyword>
<dbReference type="RefSeq" id="WP_270686921.1">
    <property type="nucleotide sequence ID" value="NZ_JAQFWQ010000048.1"/>
</dbReference>
<reference evidence="1 2" key="1">
    <citation type="submission" date="2023-01" db="EMBL/GenBank/DDBJ databases">
        <title>Draft genome sequence of Nocardiopsis sp. RSe5-2 isolated from halophytes.</title>
        <authorList>
            <person name="Duangmal K."/>
            <person name="Chantavorakit T."/>
        </authorList>
    </citation>
    <scope>NUCLEOTIDE SEQUENCE [LARGE SCALE GENOMIC DNA]</scope>
    <source>
        <strain evidence="1 2">RSe5-2</strain>
    </source>
</reference>